<accession>M0HPS4</accession>
<evidence type="ECO:0000313" key="8">
    <source>
        <dbReference type="Proteomes" id="UP000011612"/>
    </source>
</evidence>
<keyword evidence="2" id="KW-0489">Methyltransferase</keyword>
<dbReference type="Proteomes" id="UP000011612">
    <property type="component" value="Unassembled WGS sequence"/>
</dbReference>
<dbReference type="InterPro" id="IPR050953">
    <property type="entry name" value="N4_N6_ade-DNA_methylase"/>
</dbReference>
<dbReference type="OrthoDB" id="292666at2157"/>
<dbReference type="InterPro" id="IPR029063">
    <property type="entry name" value="SAM-dependent_MTases_sf"/>
</dbReference>
<dbReference type="Gene3D" id="3.40.50.150">
    <property type="entry name" value="Vaccinia Virus protein VP39"/>
    <property type="match status" value="1"/>
</dbReference>
<evidence type="ECO:0000256" key="3">
    <source>
        <dbReference type="ARBA" id="ARBA00022679"/>
    </source>
</evidence>
<keyword evidence="3" id="KW-0808">Transferase</keyword>
<dbReference type="EC" id="2.1.1.72" evidence="1"/>
<name>M0HPS4_HALEO</name>
<dbReference type="PROSITE" id="PS00092">
    <property type="entry name" value="N6_MTASE"/>
    <property type="match status" value="1"/>
</dbReference>
<dbReference type="PANTHER" id="PTHR33841:SF1">
    <property type="entry name" value="DNA METHYLTRANSFERASE A"/>
    <property type="match status" value="1"/>
</dbReference>
<comment type="caution">
    <text evidence="7">The sequence shown here is derived from an EMBL/GenBank/DDBJ whole genome shotgun (WGS) entry which is preliminary data.</text>
</comment>
<reference evidence="7 8" key="1">
    <citation type="journal article" date="2014" name="PLoS Genet.">
        <title>Phylogenetically driven sequencing of extremely halophilic archaea reveals strategies for static and dynamic osmo-response.</title>
        <authorList>
            <person name="Becker E.A."/>
            <person name="Seitzer P.M."/>
            <person name="Tritt A."/>
            <person name="Larsen D."/>
            <person name="Krusor M."/>
            <person name="Yao A.I."/>
            <person name="Wu D."/>
            <person name="Madern D."/>
            <person name="Eisen J.A."/>
            <person name="Darling A.E."/>
            <person name="Facciotti M.T."/>
        </authorList>
    </citation>
    <scope>NUCLEOTIDE SEQUENCE [LARGE SCALE GENOMIC DNA]</scope>
    <source>
        <strain evidence="7 8">ATCC BAA-1513</strain>
    </source>
</reference>
<proteinExistence type="predicted"/>
<evidence type="ECO:0000256" key="5">
    <source>
        <dbReference type="ARBA" id="ARBA00047942"/>
    </source>
</evidence>
<evidence type="ECO:0000256" key="4">
    <source>
        <dbReference type="ARBA" id="ARBA00022691"/>
    </source>
</evidence>
<dbReference type="GO" id="GO:0003676">
    <property type="term" value="F:nucleic acid binding"/>
    <property type="evidence" value="ECO:0007669"/>
    <property type="project" value="InterPro"/>
</dbReference>
<dbReference type="STRING" id="1230453.C453_08108"/>
<dbReference type="PATRIC" id="fig|1230453.4.peg.1578"/>
<comment type="catalytic activity">
    <reaction evidence="5">
        <text>a 2'-deoxyadenosine in DNA + S-adenosyl-L-methionine = an N(6)-methyl-2'-deoxyadenosine in DNA + S-adenosyl-L-homocysteine + H(+)</text>
        <dbReference type="Rhea" id="RHEA:15197"/>
        <dbReference type="Rhea" id="RHEA-COMP:12418"/>
        <dbReference type="Rhea" id="RHEA-COMP:12419"/>
        <dbReference type="ChEBI" id="CHEBI:15378"/>
        <dbReference type="ChEBI" id="CHEBI:57856"/>
        <dbReference type="ChEBI" id="CHEBI:59789"/>
        <dbReference type="ChEBI" id="CHEBI:90615"/>
        <dbReference type="ChEBI" id="CHEBI:90616"/>
        <dbReference type="EC" id="2.1.1.72"/>
    </reaction>
</comment>
<dbReference type="InterPro" id="IPR002052">
    <property type="entry name" value="DNA_methylase_N6_adenine_CS"/>
</dbReference>
<feature type="domain" description="Type II methyltransferase M.TaqI-like" evidence="6">
    <location>
        <begin position="809"/>
        <end position="876"/>
    </location>
</feature>
<dbReference type="GO" id="GO:0032259">
    <property type="term" value="P:methylation"/>
    <property type="evidence" value="ECO:0007669"/>
    <property type="project" value="UniProtKB-KW"/>
</dbReference>
<sequence length="1289" mass="148296">MSTEGTQTEFDFSEFETEVTEADENRIIETIADSIGRLRDQIDDDFLHGMFQHESGRYILKSQHTTDQLDPEPLTKNRVIEPLLDTLGYEDYGYEAGSFAEERGEQADYAVSLRDIATVDSTRLLIEAEPVNKPLQDRGHGLDQVESWLSQREFESDFGFATDGVRWIFVRYDPDSYTHNIIGEVDLRPVFLTLFENATAVSPEAPTSVVTEEQRELISTLLRTFNYENFVSIIGDAQTVLSEKKEAITDEFYEDYIQIVFGVSGGSDERRARSLIGEGGIESPEEANGDDVRLFAVELMNRLIFVKFLEDKRIVRQDLLDTLVETYEQGIYPQSFYKTFLDPLFYDVFNEKPERDPQIENIDVFSDIPYLNGGLFRPELNGSSTINERDFDVSDSVLESIIDLLERYRFSTDGGPTDIDPSVLGSVFEKTINYLTTDPGDQNKELGAYYTPSEITRFCAEETVRPALLERFKTVLREERDWPEAELQQYDALYELIDGVPGSGPLITSLLSEVDELYVIDPSMGSGHFLTSVVEEIVNVRQSLYTRQEPENYPSRHRLKKTTIQNNIYGVDIMEPAVEIGKLRLWLSIISELREEDREDLDLEEIALPNIGFNVQRGNSLVGYVDFPEETDNGDQTFENFNDNSVRDRYDEIIEQIELYEESAAFPEKAEKHREKAKELQQKHRKSLDKDFLHEFQVAVDDATEDDLSDQRPFHWMLEFPSVYADGGFDVIVGNPPWDVLSANREEFFSRYDEQFRSYGPEVKNDREAELLEQDSISGAYERYQRNFDLRAEYFNNSPDYVLQSSTVAGNTMSRENDLSVLFLERIFSLTREDGYVAQILPGFIFNGGATKGLRMHLLENTSMERLVMLENNGIFPGLHGQAKFGVIVFRNSGSTDQLKGKFVRGDTEIFKSIDSEAVTIPDDVLVQFSPEARSFPYVESKEQVDILRKIIQFPPIGVETGDSWFVHPYRELDRANDSDRFIEDESAGDYPVYGGSNIYQYTYTPDFVDDIDSPDLWSVDEDKDPEKSAKRRIREKCFRSRDAMVSPKKAIYQAFDGSGSQKGFVNELLNERRGDPLSMDDVLLDCTEYRLAFRNITQSTNERTIISSAIPKGIVCHHALNTIRPYKIEPSEADLEEDPLHSIYERIFTDQELFVALGLLNSLPFDYLMRTKTEENVVIYKLVEAQAPHLTEGDDWFEFIWRRSARLNCYGEQFEEMRERLDDIEPATDEETRTELHAEIDAAAFHAYGLDHEETEFVLDDFYQVQNPRMMTDEYFDLVLEKYDELSG</sequence>
<keyword evidence="8" id="KW-1185">Reference proteome</keyword>
<dbReference type="GO" id="GO:0006304">
    <property type="term" value="P:DNA modification"/>
    <property type="evidence" value="ECO:0007669"/>
    <property type="project" value="InterPro"/>
</dbReference>
<feature type="domain" description="Type II methyltransferase M.TaqI-like" evidence="6">
    <location>
        <begin position="566"/>
        <end position="756"/>
    </location>
</feature>
<dbReference type="PRINTS" id="PR00507">
    <property type="entry name" value="N12N6MTFRASE"/>
</dbReference>
<dbReference type="RefSeq" id="WP_008323765.1">
    <property type="nucleotide sequence ID" value="NZ_AOLK01000015.1"/>
</dbReference>
<evidence type="ECO:0000313" key="7">
    <source>
        <dbReference type="EMBL" id="ELZ85763.1"/>
    </source>
</evidence>
<protein>
    <recommendedName>
        <fullName evidence="1">site-specific DNA-methyltransferase (adenine-specific)</fullName>
        <ecNumber evidence="1">2.1.1.72</ecNumber>
    </recommendedName>
</protein>
<dbReference type="GO" id="GO:0009007">
    <property type="term" value="F:site-specific DNA-methyltransferase (adenine-specific) activity"/>
    <property type="evidence" value="ECO:0007669"/>
    <property type="project" value="UniProtKB-EC"/>
</dbReference>
<dbReference type="SUPFAM" id="SSF53335">
    <property type="entry name" value="S-adenosyl-L-methionine-dependent methyltransferases"/>
    <property type="match status" value="1"/>
</dbReference>
<evidence type="ECO:0000256" key="1">
    <source>
        <dbReference type="ARBA" id="ARBA00011900"/>
    </source>
</evidence>
<dbReference type="Pfam" id="PF07669">
    <property type="entry name" value="Eco57I"/>
    <property type="match status" value="2"/>
</dbReference>
<evidence type="ECO:0000256" key="2">
    <source>
        <dbReference type="ARBA" id="ARBA00022603"/>
    </source>
</evidence>
<dbReference type="InterPro" id="IPR011639">
    <property type="entry name" value="MethylTrfase_TaqI-like_dom"/>
</dbReference>
<evidence type="ECO:0000259" key="6">
    <source>
        <dbReference type="Pfam" id="PF07669"/>
    </source>
</evidence>
<keyword evidence="4" id="KW-0949">S-adenosyl-L-methionine</keyword>
<dbReference type="PANTHER" id="PTHR33841">
    <property type="entry name" value="DNA METHYLTRANSFERASE YEEA-RELATED"/>
    <property type="match status" value="1"/>
</dbReference>
<dbReference type="EMBL" id="AOLK01000015">
    <property type="protein sequence ID" value="ELZ85763.1"/>
    <property type="molecule type" value="Genomic_DNA"/>
</dbReference>
<gene>
    <name evidence="7" type="ORF">C453_08108</name>
</gene>
<organism evidence="7 8">
    <name type="scientific">Haloferax elongans ATCC BAA-1513</name>
    <dbReference type="NCBI Taxonomy" id="1230453"/>
    <lineage>
        <taxon>Archaea</taxon>
        <taxon>Methanobacteriati</taxon>
        <taxon>Methanobacteriota</taxon>
        <taxon>Stenosarchaea group</taxon>
        <taxon>Halobacteria</taxon>
        <taxon>Halobacteriales</taxon>
        <taxon>Haloferacaceae</taxon>
        <taxon>Haloferax</taxon>
    </lineage>
</organism>